<feature type="signal peptide" evidence="1">
    <location>
        <begin position="1"/>
        <end position="22"/>
    </location>
</feature>
<keyword evidence="1" id="KW-0732">Signal</keyword>
<feature type="chain" id="PRO_5038876131" evidence="1">
    <location>
        <begin position="23"/>
        <end position="414"/>
    </location>
</feature>
<dbReference type="SUPFAM" id="SSF53850">
    <property type="entry name" value="Periplasmic binding protein-like II"/>
    <property type="match status" value="1"/>
</dbReference>
<dbReference type="EMBL" id="BMGB01000002">
    <property type="protein sequence ID" value="GGB12605.1"/>
    <property type="molecule type" value="Genomic_DNA"/>
</dbReference>
<dbReference type="Pfam" id="PF01547">
    <property type="entry name" value="SBP_bac_1"/>
    <property type="match status" value="1"/>
</dbReference>
<dbReference type="RefSeq" id="WP_188511460.1">
    <property type="nucleotide sequence ID" value="NZ_BMGB01000002.1"/>
</dbReference>
<proteinExistence type="predicted"/>
<evidence type="ECO:0000313" key="2">
    <source>
        <dbReference type="EMBL" id="GGB12605.1"/>
    </source>
</evidence>
<keyword evidence="3" id="KW-1185">Reference proteome</keyword>
<accession>A0A916WLV4</accession>
<evidence type="ECO:0000313" key="3">
    <source>
        <dbReference type="Proteomes" id="UP000606922"/>
    </source>
</evidence>
<evidence type="ECO:0000256" key="1">
    <source>
        <dbReference type="SAM" id="SignalP"/>
    </source>
</evidence>
<sequence length="414" mass="43951">MTKSIRMGVVIATAAVATLALSSCGFSDSSGGGGDSKSIDLLVPSYSDGTQALWEDVIAGFEEENPDISVNLEVQSWDNLNDVVTTKVQGGKAPDIMNGGPFAGFAADDLLYPVSEVTSDETRADFQESFVESASVGDTQYGLPLIASSRTLFVNNDLLEQAGVEAPTTWDELLAAGKAINALGLPSTYGYGLPLGSEEAQAESAIWFLGGGGTFGDAEKIAIDTPENLEAATFMQKMVDENATQPDAGATDRTPLIDVFIQGNIGMIEGLPPTVGQIEEKNPDLDYSMVPIPTKDGQPFTLGVADHLMAFTNDGDKQDSITKFFDYFYTPEVYVNWVTTEGFLPTTVSGGEQLADDPKLKVFLDALPSAQFYPNTNPNWSATDAAFKSLVGQLAQGKDPQAVLTEIQAKSDEG</sequence>
<organism evidence="2 3">
    <name type="scientific">Conyzicola nivalis</name>
    <dbReference type="NCBI Taxonomy" id="1477021"/>
    <lineage>
        <taxon>Bacteria</taxon>
        <taxon>Bacillati</taxon>
        <taxon>Actinomycetota</taxon>
        <taxon>Actinomycetes</taxon>
        <taxon>Micrococcales</taxon>
        <taxon>Microbacteriaceae</taxon>
        <taxon>Conyzicola</taxon>
    </lineage>
</organism>
<dbReference type="Gene3D" id="3.40.190.10">
    <property type="entry name" value="Periplasmic binding protein-like II"/>
    <property type="match status" value="2"/>
</dbReference>
<comment type="caution">
    <text evidence="2">The sequence shown here is derived from an EMBL/GenBank/DDBJ whole genome shotgun (WGS) entry which is preliminary data.</text>
</comment>
<reference evidence="2" key="1">
    <citation type="journal article" date="2014" name="Int. J. Syst. Evol. Microbiol.">
        <title>Complete genome sequence of Corynebacterium casei LMG S-19264T (=DSM 44701T), isolated from a smear-ripened cheese.</title>
        <authorList>
            <consortium name="US DOE Joint Genome Institute (JGI-PGF)"/>
            <person name="Walter F."/>
            <person name="Albersmeier A."/>
            <person name="Kalinowski J."/>
            <person name="Ruckert C."/>
        </authorList>
    </citation>
    <scope>NUCLEOTIDE SEQUENCE</scope>
    <source>
        <strain evidence="2">CGMCC 1.12813</strain>
    </source>
</reference>
<dbReference type="Proteomes" id="UP000606922">
    <property type="component" value="Unassembled WGS sequence"/>
</dbReference>
<dbReference type="PANTHER" id="PTHR43649:SF30">
    <property type="entry name" value="ABC TRANSPORTER SUBSTRATE-BINDING PROTEIN"/>
    <property type="match status" value="1"/>
</dbReference>
<name>A0A916WLV4_9MICO</name>
<dbReference type="AlphaFoldDB" id="A0A916WLV4"/>
<dbReference type="PANTHER" id="PTHR43649">
    <property type="entry name" value="ARABINOSE-BINDING PROTEIN-RELATED"/>
    <property type="match status" value="1"/>
</dbReference>
<protein>
    <submittedName>
        <fullName evidence="2">Solute-binding protein</fullName>
    </submittedName>
</protein>
<reference evidence="2" key="2">
    <citation type="submission" date="2020-09" db="EMBL/GenBank/DDBJ databases">
        <authorList>
            <person name="Sun Q."/>
            <person name="Zhou Y."/>
        </authorList>
    </citation>
    <scope>NUCLEOTIDE SEQUENCE</scope>
    <source>
        <strain evidence="2">CGMCC 1.12813</strain>
    </source>
</reference>
<gene>
    <name evidence="2" type="ORF">GCM10010979_28710</name>
</gene>
<dbReference type="InterPro" id="IPR050490">
    <property type="entry name" value="Bact_solute-bd_prot1"/>
</dbReference>
<dbReference type="InterPro" id="IPR006059">
    <property type="entry name" value="SBP"/>
</dbReference>
<dbReference type="PROSITE" id="PS51257">
    <property type="entry name" value="PROKAR_LIPOPROTEIN"/>
    <property type="match status" value="1"/>
</dbReference>